<proteinExistence type="inferred from homology"/>
<keyword evidence="5 7" id="KW-1133">Transmembrane helix</keyword>
<sequence length="428" mass="46104">MASTLALRLLALRERAAELAEILQRWPWRDTLSTLAQRFREDRLGLTASSLTFTTTIALVPLMTVTLALFNAFPVFGPFRRALESQFLQGLVPEGIAEPVLKNLTSFALKANRLGTLGLVILVATALSLMLTIDRTLNGIWRVRQPRPIAQRVLVYWAAATLGPLLVGISLSFTSFVIAAGQDWVSGRPGGGVGFLLSGLEFLMVGGFAAALFHYVPNTSVRWAHAVAGGAFVAVGLELAKGLLGWYVGQVPGYTRVYGAFAALPIFLIWLYMVWLIVLFGAVIAAYAPSLQLRVRRLPEGPGSAFELALVVLRMLDAARGPATSQGLGAAELARRLRLDPLQLEPTLGQLVALDWIARLDEAEPPRYVLLVDPERTPAAALIAQTLLGPGETSAAFRRAAGLDRLHLADLIGRRPVPQEDPAGNPGG</sequence>
<feature type="transmembrane region" description="Helical" evidence="7">
    <location>
        <begin position="260"/>
        <end position="288"/>
    </location>
</feature>
<feature type="transmembrane region" description="Helical" evidence="7">
    <location>
        <begin position="44"/>
        <end position="70"/>
    </location>
</feature>
<keyword evidence="9" id="KW-1185">Reference proteome</keyword>
<dbReference type="PANTHER" id="PTHR30213">
    <property type="entry name" value="INNER MEMBRANE PROTEIN YHJD"/>
    <property type="match status" value="1"/>
</dbReference>
<feature type="transmembrane region" description="Helical" evidence="7">
    <location>
        <begin position="154"/>
        <end position="181"/>
    </location>
</feature>
<dbReference type="InterPro" id="IPR023679">
    <property type="entry name" value="UPF0761_bac"/>
</dbReference>
<dbReference type="AlphaFoldDB" id="A0A839HFN0"/>
<keyword evidence="2 7" id="KW-1003">Cell membrane</keyword>
<dbReference type="NCBIfam" id="TIGR00765">
    <property type="entry name" value="yihY_not_rbn"/>
    <property type="match status" value="1"/>
</dbReference>
<feature type="transmembrane region" description="Helical" evidence="7">
    <location>
        <begin position="193"/>
        <end position="216"/>
    </location>
</feature>
<feature type="transmembrane region" description="Helical" evidence="7">
    <location>
        <begin position="223"/>
        <end position="248"/>
    </location>
</feature>
<comment type="similarity">
    <text evidence="7">Belongs to the UPF0761 family.</text>
</comment>
<protein>
    <recommendedName>
        <fullName evidence="7">UPF0761 membrane protein H4F90_02540</fullName>
    </recommendedName>
</protein>
<comment type="subcellular location">
    <subcellularLocation>
        <location evidence="1 7">Cell membrane</location>
        <topology evidence="1 7">Multi-pass membrane protein</topology>
    </subcellularLocation>
</comment>
<dbReference type="Proteomes" id="UP000586093">
    <property type="component" value="Unassembled WGS sequence"/>
</dbReference>
<evidence type="ECO:0000256" key="1">
    <source>
        <dbReference type="ARBA" id="ARBA00004651"/>
    </source>
</evidence>
<name>A0A839HFN0_9BURK</name>
<keyword evidence="6 7" id="KW-0472">Membrane</keyword>
<evidence type="ECO:0000256" key="6">
    <source>
        <dbReference type="ARBA" id="ARBA00023136"/>
    </source>
</evidence>
<evidence type="ECO:0000256" key="2">
    <source>
        <dbReference type="ARBA" id="ARBA00022475"/>
    </source>
</evidence>
<feature type="transmembrane region" description="Helical" evidence="7">
    <location>
        <begin position="114"/>
        <end position="133"/>
    </location>
</feature>
<evidence type="ECO:0000256" key="7">
    <source>
        <dbReference type="HAMAP-Rule" id="MF_00672"/>
    </source>
</evidence>
<dbReference type="SUPFAM" id="SSF46785">
    <property type="entry name" value="Winged helix' DNA-binding domain"/>
    <property type="match status" value="1"/>
</dbReference>
<evidence type="ECO:0000313" key="9">
    <source>
        <dbReference type="Proteomes" id="UP000586093"/>
    </source>
</evidence>
<organism evidence="8 9">
    <name type="scientific">Aquariibacter albus</name>
    <dbReference type="NCBI Taxonomy" id="2759899"/>
    <lineage>
        <taxon>Bacteria</taxon>
        <taxon>Pseudomonadati</taxon>
        <taxon>Pseudomonadota</taxon>
        <taxon>Betaproteobacteria</taxon>
        <taxon>Burkholderiales</taxon>
        <taxon>Sphaerotilaceae</taxon>
        <taxon>Aquariibacter</taxon>
    </lineage>
</organism>
<dbReference type="GO" id="GO:0005886">
    <property type="term" value="C:plasma membrane"/>
    <property type="evidence" value="ECO:0007669"/>
    <property type="project" value="UniProtKB-SubCell"/>
</dbReference>
<reference evidence="8 9" key="1">
    <citation type="submission" date="2020-08" db="EMBL/GenBank/DDBJ databases">
        <title>Aquariorum lacteus gen. nov., sp. nov., a new member of the family Comamonadaceae, isolated from freshwater aquarium.</title>
        <authorList>
            <person name="Chun S.-J."/>
        </authorList>
    </citation>
    <scope>NUCLEOTIDE SEQUENCE [LARGE SCALE GENOMIC DNA]</scope>
    <source>
        <strain evidence="8 9">SJAQ100</strain>
    </source>
</reference>
<comment type="caution">
    <text evidence="8">The sequence shown here is derived from an EMBL/GenBank/DDBJ whole genome shotgun (WGS) entry which is preliminary data.</text>
</comment>
<accession>A0A839HFN0</accession>
<keyword evidence="4 7" id="KW-0812">Transmembrane</keyword>
<evidence type="ECO:0000256" key="3">
    <source>
        <dbReference type="ARBA" id="ARBA00022519"/>
    </source>
</evidence>
<keyword evidence="3" id="KW-0997">Cell inner membrane</keyword>
<dbReference type="Pfam" id="PF03631">
    <property type="entry name" value="Virul_fac_BrkB"/>
    <property type="match status" value="1"/>
</dbReference>
<evidence type="ECO:0000256" key="5">
    <source>
        <dbReference type="ARBA" id="ARBA00022989"/>
    </source>
</evidence>
<gene>
    <name evidence="8" type="ORF">H4F90_02540</name>
</gene>
<evidence type="ECO:0000256" key="4">
    <source>
        <dbReference type="ARBA" id="ARBA00022692"/>
    </source>
</evidence>
<dbReference type="InterPro" id="IPR036390">
    <property type="entry name" value="WH_DNA-bd_sf"/>
</dbReference>
<dbReference type="RefSeq" id="WP_182661183.1">
    <property type="nucleotide sequence ID" value="NZ_JACIVI010000001.1"/>
</dbReference>
<dbReference type="InterPro" id="IPR017039">
    <property type="entry name" value="Virul_fac_BrkB"/>
</dbReference>
<dbReference type="HAMAP" id="MF_00672">
    <property type="entry name" value="UPF0761"/>
    <property type="match status" value="1"/>
</dbReference>
<dbReference type="EMBL" id="JACIVI010000001">
    <property type="protein sequence ID" value="MBB1160857.1"/>
    <property type="molecule type" value="Genomic_DNA"/>
</dbReference>
<dbReference type="PANTHER" id="PTHR30213:SF0">
    <property type="entry name" value="UPF0761 MEMBRANE PROTEIN YIHY"/>
    <property type="match status" value="1"/>
</dbReference>
<evidence type="ECO:0000313" key="8">
    <source>
        <dbReference type="EMBL" id="MBB1160857.1"/>
    </source>
</evidence>